<dbReference type="PANTHER" id="PTHR43191">
    <property type="entry name" value="RRNA METHYLTRANSFERASE 3"/>
    <property type="match status" value="1"/>
</dbReference>
<evidence type="ECO:0000313" key="6">
    <source>
        <dbReference type="Proteomes" id="UP000636458"/>
    </source>
</evidence>
<dbReference type="PANTHER" id="PTHR43191:SF2">
    <property type="entry name" value="RRNA METHYLTRANSFERASE 3, MITOCHONDRIAL"/>
    <property type="match status" value="1"/>
</dbReference>
<gene>
    <name evidence="5" type="ORF">IV501_13185</name>
</gene>
<dbReference type="GO" id="GO:0008173">
    <property type="term" value="F:RNA methyltransferase activity"/>
    <property type="evidence" value="ECO:0007669"/>
    <property type="project" value="InterPro"/>
</dbReference>
<dbReference type="Gene3D" id="3.40.1280.10">
    <property type="match status" value="1"/>
</dbReference>
<dbReference type="EMBL" id="JAEPES010000004">
    <property type="protein sequence ID" value="MBK4348591.1"/>
    <property type="molecule type" value="Genomic_DNA"/>
</dbReference>
<keyword evidence="2" id="KW-0808">Transferase</keyword>
<feature type="region of interest" description="Disordered" evidence="3">
    <location>
        <begin position="1"/>
        <end position="23"/>
    </location>
</feature>
<dbReference type="InterPro" id="IPR051259">
    <property type="entry name" value="rRNA_Methyltransferase"/>
</dbReference>
<name>A0A934SL28_9MICO</name>
<keyword evidence="6" id="KW-1185">Reference proteome</keyword>
<evidence type="ECO:0000256" key="3">
    <source>
        <dbReference type="SAM" id="MobiDB-lite"/>
    </source>
</evidence>
<organism evidence="5 6">
    <name type="scientific">Lacisediminihabitans changchengi</name>
    <dbReference type="NCBI Taxonomy" id="2787634"/>
    <lineage>
        <taxon>Bacteria</taxon>
        <taxon>Bacillati</taxon>
        <taxon>Actinomycetota</taxon>
        <taxon>Actinomycetes</taxon>
        <taxon>Micrococcales</taxon>
        <taxon>Microbacteriaceae</taxon>
        <taxon>Lacisediminihabitans</taxon>
    </lineage>
</organism>
<accession>A0A934SL28</accession>
<dbReference type="Pfam" id="PF00588">
    <property type="entry name" value="SpoU_methylase"/>
    <property type="match status" value="1"/>
</dbReference>
<dbReference type="GO" id="GO:0006396">
    <property type="term" value="P:RNA processing"/>
    <property type="evidence" value="ECO:0007669"/>
    <property type="project" value="InterPro"/>
</dbReference>
<dbReference type="GO" id="GO:0032259">
    <property type="term" value="P:methylation"/>
    <property type="evidence" value="ECO:0007669"/>
    <property type="project" value="UniProtKB-KW"/>
</dbReference>
<dbReference type="SUPFAM" id="SSF75217">
    <property type="entry name" value="alpha/beta knot"/>
    <property type="match status" value="1"/>
</dbReference>
<feature type="domain" description="tRNA/rRNA methyltransferase SpoU type" evidence="4">
    <location>
        <begin position="65"/>
        <end position="201"/>
    </location>
</feature>
<dbReference type="Proteomes" id="UP000636458">
    <property type="component" value="Unassembled WGS sequence"/>
</dbReference>
<reference evidence="5" key="1">
    <citation type="submission" date="2021-01" db="EMBL/GenBank/DDBJ databases">
        <title>Lacisediminihabitans sp. nov. strain G11-30, isolated from Antarctic Soil.</title>
        <authorList>
            <person name="Li J."/>
        </authorList>
    </citation>
    <scope>NUCLEOTIDE SEQUENCE</scope>
    <source>
        <strain evidence="5">G11-30</strain>
    </source>
</reference>
<evidence type="ECO:0000256" key="1">
    <source>
        <dbReference type="ARBA" id="ARBA00022603"/>
    </source>
</evidence>
<dbReference type="RefSeq" id="WP_200556783.1">
    <property type="nucleotide sequence ID" value="NZ_JAEPES010000004.1"/>
</dbReference>
<dbReference type="InterPro" id="IPR029026">
    <property type="entry name" value="tRNA_m1G_MTases_N"/>
</dbReference>
<evidence type="ECO:0000313" key="5">
    <source>
        <dbReference type="EMBL" id="MBK4348591.1"/>
    </source>
</evidence>
<dbReference type="InterPro" id="IPR029028">
    <property type="entry name" value="Alpha/beta_knot_MTases"/>
</dbReference>
<evidence type="ECO:0000259" key="4">
    <source>
        <dbReference type="Pfam" id="PF00588"/>
    </source>
</evidence>
<evidence type="ECO:0000256" key="2">
    <source>
        <dbReference type="ARBA" id="ARBA00022679"/>
    </source>
</evidence>
<protein>
    <submittedName>
        <fullName evidence="5">rRNA methyltransferase</fullName>
    </submittedName>
</protein>
<keyword evidence="1 5" id="KW-0489">Methyltransferase</keyword>
<proteinExistence type="predicted"/>
<dbReference type="AlphaFoldDB" id="A0A934SL28"/>
<sequence>MSETPDPSAELTTHGVGPWKGELPTEEFYDPELLARGDSRNVIDRYRYWTMEAIVADLDERRFPFHVAIENWQHDMNIGSIVRSANAFAADTVHIIGRKRWNKRGAMVTDRYQHVLYHPDVAAFTLWATDARLPIVALDNVDGSVPIEGFTFPERCVLLFGQEGPGLSAEAVAAATDVVEITQYGSTRSLNASAAAAVAMHAWVTQHARSAGGVRRWLSRPLVE</sequence>
<dbReference type="GO" id="GO:0003723">
    <property type="term" value="F:RNA binding"/>
    <property type="evidence" value="ECO:0007669"/>
    <property type="project" value="InterPro"/>
</dbReference>
<dbReference type="InterPro" id="IPR001537">
    <property type="entry name" value="SpoU_MeTrfase"/>
</dbReference>
<comment type="caution">
    <text evidence="5">The sequence shown here is derived from an EMBL/GenBank/DDBJ whole genome shotgun (WGS) entry which is preliminary data.</text>
</comment>